<accession>A0A4R1Q3F7</accession>
<feature type="region of interest" description="Disordered" evidence="1">
    <location>
        <begin position="47"/>
        <end position="71"/>
    </location>
</feature>
<dbReference type="OrthoDB" id="5918868at2"/>
<comment type="caution">
    <text evidence="2">The sequence shown here is derived from an EMBL/GenBank/DDBJ whole genome shotgun (WGS) entry which is preliminary data.</text>
</comment>
<organism evidence="2 3">
    <name type="scientific">Anaerospora hongkongensis</name>
    <dbReference type="NCBI Taxonomy" id="244830"/>
    <lineage>
        <taxon>Bacteria</taxon>
        <taxon>Bacillati</taxon>
        <taxon>Bacillota</taxon>
        <taxon>Negativicutes</taxon>
        <taxon>Selenomonadales</taxon>
        <taxon>Sporomusaceae</taxon>
        <taxon>Anaerospora</taxon>
    </lineage>
</organism>
<feature type="compositionally biased region" description="Basic residues" evidence="1">
    <location>
        <begin position="53"/>
        <end position="65"/>
    </location>
</feature>
<proteinExistence type="predicted"/>
<reference evidence="2 3" key="1">
    <citation type="submission" date="2019-03" db="EMBL/GenBank/DDBJ databases">
        <title>Genomic Encyclopedia of Type Strains, Phase IV (KMG-IV): sequencing the most valuable type-strain genomes for metagenomic binning, comparative biology and taxonomic classification.</title>
        <authorList>
            <person name="Goeker M."/>
        </authorList>
    </citation>
    <scope>NUCLEOTIDE SEQUENCE [LARGE SCALE GENOMIC DNA]</scope>
    <source>
        <strain evidence="2 3">DSM 15969</strain>
    </source>
</reference>
<protein>
    <submittedName>
        <fullName evidence="2">Uncharacterized protein</fullName>
    </submittedName>
</protein>
<gene>
    <name evidence="2" type="ORF">EV210_101218</name>
</gene>
<evidence type="ECO:0000313" key="2">
    <source>
        <dbReference type="EMBL" id="TCL40018.1"/>
    </source>
</evidence>
<keyword evidence="3" id="KW-1185">Reference proteome</keyword>
<dbReference type="RefSeq" id="WP_132074232.1">
    <property type="nucleotide sequence ID" value="NZ_SLUI01000001.1"/>
</dbReference>
<sequence length="91" mass="9857">MTLAKEELEMIHKLQKDGLTAKAIGQKIGCATSTIEDRLKIMGYTCNGGSGHGGKRPGCGRKSSKSKSEIRLRSYQKEALSYLLSGEKSLP</sequence>
<name>A0A4R1Q3F7_9FIRM</name>
<evidence type="ECO:0000313" key="3">
    <source>
        <dbReference type="Proteomes" id="UP000295063"/>
    </source>
</evidence>
<dbReference type="EMBL" id="SLUI01000001">
    <property type="protein sequence ID" value="TCL40018.1"/>
    <property type="molecule type" value="Genomic_DNA"/>
</dbReference>
<evidence type="ECO:0000256" key="1">
    <source>
        <dbReference type="SAM" id="MobiDB-lite"/>
    </source>
</evidence>
<dbReference type="Proteomes" id="UP000295063">
    <property type="component" value="Unassembled WGS sequence"/>
</dbReference>
<dbReference type="AlphaFoldDB" id="A0A4R1Q3F7"/>
<dbReference type="Gene3D" id="1.10.10.60">
    <property type="entry name" value="Homeodomain-like"/>
    <property type="match status" value="1"/>
</dbReference>